<feature type="chain" id="PRO_5004305877" description="DUF31 domain-containing protein" evidence="1">
    <location>
        <begin position="26"/>
        <end position="457"/>
    </location>
</feature>
<dbReference type="InParanoid" id="Q8EWN7"/>
<gene>
    <name evidence="3" type="ordered locus">MYPE1660</name>
</gene>
<feature type="signal peptide" evidence="1">
    <location>
        <begin position="1"/>
        <end position="25"/>
    </location>
</feature>
<dbReference type="HOGENOM" id="CLU_598285_0_0_14"/>
<name>Q8EWN7_MALP2</name>
<dbReference type="InterPro" id="IPR022382">
    <property type="entry name" value="Mycoplasma_peptidase_DUF31"/>
</dbReference>
<evidence type="ECO:0000256" key="1">
    <source>
        <dbReference type="SAM" id="SignalP"/>
    </source>
</evidence>
<evidence type="ECO:0000313" key="3">
    <source>
        <dbReference type="EMBL" id="BAC43957.1"/>
    </source>
</evidence>
<dbReference type="EMBL" id="BA000026">
    <property type="protein sequence ID" value="BAC43957.1"/>
    <property type="molecule type" value="Genomic_DNA"/>
</dbReference>
<accession>Q8EWN7</accession>
<evidence type="ECO:0000259" key="2">
    <source>
        <dbReference type="Pfam" id="PF01732"/>
    </source>
</evidence>
<dbReference type="AlphaFoldDB" id="Q8EWN7"/>
<protein>
    <recommendedName>
        <fullName evidence="2">DUF31 domain-containing protein</fullName>
    </recommendedName>
</protein>
<feature type="domain" description="DUF31" evidence="2">
    <location>
        <begin position="58"/>
        <end position="397"/>
    </location>
</feature>
<dbReference type="PROSITE" id="PS51257">
    <property type="entry name" value="PROKAR_LIPOPROTEIN"/>
    <property type="match status" value="1"/>
</dbReference>
<keyword evidence="4" id="KW-1185">Reference proteome</keyword>
<dbReference type="Proteomes" id="UP000002522">
    <property type="component" value="Chromosome"/>
</dbReference>
<dbReference type="RefSeq" id="WP_011076993.1">
    <property type="nucleotide sequence ID" value="NC_004432.1"/>
</dbReference>
<dbReference type="STRING" id="272633.gene:10731265"/>
<evidence type="ECO:0000313" key="4">
    <source>
        <dbReference type="Proteomes" id="UP000002522"/>
    </source>
</evidence>
<organism evidence="3 4">
    <name type="scientific">Malacoplasma penetrans (strain HF-2)</name>
    <name type="common">Mycoplasma penetrans</name>
    <dbReference type="NCBI Taxonomy" id="272633"/>
    <lineage>
        <taxon>Bacteria</taxon>
        <taxon>Bacillati</taxon>
        <taxon>Mycoplasmatota</taxon>
        <taxon>Mycoplasmoidales</taxon>
        <taxon>Mycoplasmoidaceae</taxon>
        <taxon>Malacoplasma</taxon>
    </lineage>
</organism>
<proteinExistence type="predicted"/>
<dbReference type="Pfam" id="PF01732">
    <property type="entry name" value="Mycop_pep_DUF31"/>
    <property type="match status" value="1"/>
</dbReference>
<sequence>MKLSLKKIKKILLSSAFGLATLTLASCAPSISSVGIGVYQLWAKYNSLDSYITNNSSNALKWISQRTISLAFELKNKSTNKAVYEFGTAWIYAKEANQGSNDFSYYLATNMHVLSNLNSLNNTTTRYEVSKNGIKTELPQYELQSIYFNFISDDNVSSLNRNNDGSLDYLWSDGTLIDTTYIKLETKDVSIAYTAIGNNLVANSSSLYVNPYTNSQITNPSIDFGLIKIDFSNVKDQKNKDSANNNDDYITVENFLKTYDSNPTKFKSSNQIDYSETFYMGGFPEASLSWKPNRNSAWIGLTNIKLSEENEFVALAYDNTIDYIDLSSPMGPMPEVGSIDYVTRQSNGNNNIDANWYRNVAKELIIGAGNLGGGASGSMFISQDSNGQFAVLGIYWGIYGYSMTSGISYSYGVVDLLKADSYSYTIEERGIKYNYTFPSYNVLDSIKTQLNITPTYI</sequence>
<dbReference type="KEGG" id="mpe:MYPE1660"/>
<keyword evidence="1" id="KW-0732">Signal</keyword>
<dbReference type="eggNOG" id="ENOG5031ZF4">
    <property type="taxonomic scope" value="Bacteria"/>
</dbReference>
<reference evidence="3 4" key="1">
    <citation type="journal article" date="2002" name="Nucleic Acids Res.">
        <title>The complete genomic sequence of Mycoplasma penetrans, an intracellular bacterial pathogen in humans.</title>
        <authorList>
            <person name="Sasaki Y."/>
            <person name="Ishikawa J."/>
            <person name="Yamashita A."/>
            <person name="Oshima K."/>
            <person name="Kenri T."/>
            <person name="Furuya K."/>
            <person name="Yoshino C."/>
            <person name="Horino A."/>
            <person name="Shiba T."/>
            <person name="Sasaki T."/>
            <person name="Hattori M."/>
        </authorList>
    </citation>
    <scope>NUCLEOTIDE SEQUENCE [LARGE SCALE GENOMIC DNA]</scope>
    <source>
        <strain evidence="3 4">HF-2</strain>
    </source>
</reference>